<protein>
    <recommendedName>
        <fullName evidence="7">FOG: CBS domain</fullName>
    </recommendedName>
</protein>
<dbReference type="Proteomes" id="UP000006556">
    <property type="component" value="Chromosome"/>
</dbReference>
<dbReference type="Gene3D" id="3.10.580.10">
    <property type="entry name" value="CBS-domain"/>
    <property type="match status" value="1"/>
</dbReference>
<evidence type="ECO:0000259" key="4">
    <source>
        <dbReference type="PROSITE" id="PS51371"/>
    </source>
</evidence>
<dbReference type="SUPFAM" id="SSF54631">
    <property type="entry name" value="CBS-domain pair"/>
    <property type="match status" value="1"/>
</dbReference>
<reference evidence="6" key="1">
    <citation type="journal article" date="2008" name="Genome Res.">
        <title>The genome of Pelotomaculum thermopropionicum reveals niche-associated evolution in anaerobic microbiota.</title>
        <authorList>
            <person name="Kosaka T."/>
            <person name="Kato S."/>
            <person name="Shimoyama T."/>
            <person name="Ishii S."/>
            <person name="Abe T."/>
            <person name="Watanabe K."/>
        </authorList>
    </citation>
    <scope>NUCLEOTIDE SEQUENCE [LARGE SCALE GENOMIC DNA]</scope>
    <source>
        <strain evidence="6">DSM 13744 / JCM 10971 / SI</strain>
    </source>
</reference>
<organism evidence="5 6">
    <name type="scientific">Pelotomaculum thermopropionicum (strain DSM 13744 / JCM 10971 / SI)</name>
    <dbReference type="NCBI Taxonomy" id="370438"/>
    <lineage>
        <taxon>Bacteria</taxon>
        <taxon>Bacillati</taxon>
        <taxon>Bacillota</taxon>
        <taxon>Clostridia</taxon>
        <taxon>Eubacteriales</taxon>
        <taxon>Desulfotomaculaceae</taxon>
        <taxon>Pelotomaculum</taxon>
    </lineage>
</organism>
<dbReference type="SUPFAM" id="SSF55073">
    <property type="entry name" value="Nucleotide cyclase"/>
    <property type="match status" value="1"/>
</dbReference>
<evidence type="ECO:0000313" key="5">
    <source>
        <dbReference type="EMBL" id="BAF58982.1"/>
    </source>
</evidence>
<dbReference type="Gene3D" id="3.30.70.270">
    <property type="match status" value="1"/>
</dbReference>
<dbReference type="CDD" id="cd01949">
    <property type="entry name" value="GGDEF"/>
    <property type="match status" value="1"/>
</dbReference>
<dbReference type="HOGENOM" id="CLU_968836_0_0_9"/>
<gene>
    <name evidence="5" type="ordered locus">PTH_0801</name>
</gene>
<evidence type="ECO:0000256" key="2">
    <source>
        <dbReference type="PROSITE-ProRule" id="PRU00703"/>
    </source>
</evidence>
<dbReference type="InterPro" id="IPR051257">
    <property type="entry name" value="Diverse_CBS-Domain"/>
</dbReference>
<dbReference type="SMART" id="SM00267">
    <property type="entry name" value="GGDEF"/>
    <property type="match status" value="1"/>
</dbReference>
<dbReference type="eggNOG" id="COG2905">
    <property type="taxonomic scope" value="Bacteria"/>
</dbReference>
<dbReference type="AlphaFoldDB" id="A5D444"/>
<dbReference type="PANTHER" id="PTHR43080">
    <property type="entry name" value="CBS DOMAIN-CONTAINING PROTEIN CBSX3, MITOCHONDRIAL"/>
    <property type="match status" value="1"/>
</dbReference>
<dbReference type="KEGG" id="pth:PTH_0801"/>
<dbReference type="Pfam" id="PF00571">
    <property type="entry name" value="CBS"/>
    <property type="match status" value="2"/>
</dbReference>
<dbReference type="STRING" id="370438.PTH_0801"/>
<dbReference type="InterPro" id="IPR046342">
    <property type="entry name" value="CBS_dom_sf"/>
</dbReference>
<evidence type="ECO:0000259" key="3">
    <source>
        <dbReference type="PROSITE" id="PS50887"/>
    </source>
</evidence>
<dbReference type="InterPro" id="IPR029787">
    <property type="entry name" value="Nucleotide_cyclase"/>
</dbReference>
<dbReference type="Pfam" id="PF00990">
    <property type="entry name" value="GGDEF"/>
    <property type="match status" value="1"/>
</dbReference>
<dbReference type="InterPro" id="IPR043128">
    <property type="entry name" value="Rev_trsase/Diguanyl_cyclase"/>
</dbReference>
<dbReference type="EMBL" id="AP009389">
    <property type="protein sequence ID" value="BAF58982.1"/>
    <property type="molecule type" value="Genomic_DNA"/>
</dbReference>
<dbReference type="CDD" id="cd04599">
    <property type="entry name" value="CBS_pair_GGDEF_assoc"/>
    <property type="match status" value="1"/>
</dbReference>
<keyword evidence="1 2" id="KW-0129">CBS domain</keyword>
<name>A5D444_PELTS</name>
<dbReference type="InterPro" id="IPR000644">
    <property type="entry name" value="CBS_dom"/>
</dbReference>
<dbReference type="PANTHER" id="PTHR43080:SF2">
    <property type="entry name" value="CBS DOMAIN-CONTAINING PROTEIN"/>
    <property type="match status" value="1"/>
</dbReference>
<accession>A5D444</accession>
<evidence type="ECO:0008006" key="7">
    <source>
        <dbReference type="Google" id="ProtNLM"/>
    </source>
</evidence>
<feature type="domain" description="GGDEF" evidence="3">
    <location>
        <begin position="143"/>
        <end position="279"/>
    </location>
</feature>
<proteinExistence type="predicted"/>
<feature type="domain" description="CBS" evidence="4">
    <location>
        <begin position="8"/>
        <end position="65"/>
    </location>
</feature>
<evidence type="ECO:0000256" key="1">
    <source>
        <dbReference type="ARBA" id="ARBA00023122"/>
    </source>
</evidence>
<dbReference type="PROSITE" id="PS51371">
    <property type="entry name" value="CBS"/>
    <property type="match status" value="2"/>
</dbReference>
<dbReference type="InterPro" id="IPR000160">
    <property type="entry name" value="GGDEF_dom"/>
</dbReference>
<dbReference type="SMART" id="SM00116">
    <property type="entry name" value="CBS"/>
    <property type="match status" value="2"/>
</dbReference>
<feature type="domain" description="CBS" evidence="4">
    <location>
        <begin position="66"/>
        <end position="122"/>
    </location>
</feature>
<dbReference type="NCBIfam" id="TIGR00254">
    <property type="entry name" value="GGDEF"/>
    <property type="match status" value="1"/>
</dbReference>
<dbReference type="PROSITE" id="PS50887">
    <property type="entry name" value="GGDEF"/>
    <property type="match status" value="1"/>
</dbReference>
<evidence type="ECO:0000313" key="6">
    <source>
        <dbReference type="Proteomes" id="UP000006556"/>
    </source>
</evidence>
<keyword evidence="6" id="KW-1185">Reference proteome</keyword>
<sequence length="281" mass="30230">MLRVSDIMSRPVITVDILDSVAKAALLMEKHGIGGLPVLNDDKLCGIITSRDVRRAHPNRIVADAMSKNVISVNSNESLLNAMNIIGEKKVERLPVLEDCRLVGIITKTDILLEIGKHTDPLTGLKSGAYIRSLAENIMSEGKEIAVIFFDINDFGIINKAFGHVYGDLCLKAIGRVLAESAGGAPYFPGRYAGDEFIVVTTEDLKQAGKWTAGIIKKVSDITKEHGMPVTIVAGIAGGRRSGSRAESHLPATVDDLINMASLASTLAKKENRLIAFAKKT</sequence>